<accession>A0ABV8SHF9</accession>
<dbReference type="InterPro" id="IPR050624">
    <property type="entry name" value="HTH-type_Tx_Regulator"/>
</dbReference>
<evidence type="ECO:0000256" key="2">
    <source>
        <dbReference type="PROSITE-ProRule" id="PRU00335"/>
    </source>
</evidence>
<dbReference type="Gene3D" id="1.10.357.10">
    <property type="entry name" value="Tetracycline Repressor, domain 2"/>
    <property type="match status" value="1"/>
</dbReference>
<dbReference type="InterPro" id="IPR023772">
    <property type="entry name" value="DNA-bd_HTH_TetR-type_CS"/>
</dbReference>
<protein>
    <submittedName>
        <fullName evidence="4">TetR/AcrR family transcriptional regulator</fullName>
    </submittedName>
</protein>
<evidence type="ECO:0000259" key="3">
    <source>
        <dbReference type="PROSITE" id="PS50977"/>
    </source>
</evidence>
<reference evidence="5" key="1">
    <citation type="journal article" date="2019" name="Int. J. Syst. Evol. Microbiol.">
        <title>The Global Catalogue of Microorganisms (GCM) 10K type strain sequencing project: providing services to taxonomists for standard genome sequencing and annotation.</title>
        <authorList>
            <consortium name="The Broad Institute Genomics Platform"/>
            <consortium name="The Broad Institute Genome Sequencing Center for Infectious Disease"/>
            <person name="Wu L."/>
            <person name="Ma J."/>
        </authorList>
    </citation>
    <scope>NUCLEOTIDE SEQUENCE [LARGE SCALE GENOMIC DNA]</scope>
    <source>
        <strain evidence="5">CGMCC 4.1641</strain>
    </source>
</reference>
<dbReference type="Pfam" id="PF21303">
    <property type="entry name" value="TetR_C_39"/>
    <property type="match status" value="1"/>
</dbReference>
<organism evidence="4 5">
    <name type="scientific">Cohnella boryungensis</name>
    <dbReference type="NCBI Taxonomy" id="768479"/>
    <lineage>
        <taxon>Bacteria</taxon>
        <taxon>Bacillati</taxon>
        <taxon>Bacillota</taxon>
        <taxon>Bacilli</taxon>
        <taxon>Bacillales</taxon>
        <taxon>Paenibacillaceae</taxon>
        <taxon>Cohnella</taxon>
    </lineage>
</organism>
<evidence type="ECO:0000313" key="5">
    <source>
        <dbReference type="Proteomes" id="UP001595755"/>
    </source>
</evidence>
<dbReference type="PANTHER" id="PTHR43479:SF11">
    <property type="entry name" value="ACREF_ENVCD OPERON REPRESSOR-RELATED"/>
    <property type="match status" value="1"/>
</dbReference>
<dbReference type="PRINTS" id="PR00455">
    <property type="entry name" value="HTHTETR"/>
</dbReference>
<evidence type="ECO:0000256" key="1">
    <source>
        <dbReference type="ARBA" id="ARBA00023125"/>
    </source>
</evidence>
<dbReference type="InterPro" id="IPR001647">
    <property type="entry name" value="HTH_TetR"/>
</dbReference>
<dbReference type="InterPro" id="IPR049149">
    <property type="entry name" value="TetR/AcrR_C"/>
</dbReference>
<dbReference type="EMBL" id="JBHSED010000070">
    <property type="protein sequence ID" value="MFC4306973.1"/>
    <property type="molecule type" value="Genomic_DNA"/>
</dbReference>
<dbReference type="Pfam" id="PF00440">
    <property type="entry name" value="TetR_N"/>
    <property type="match status" value="1"/>
</dbReference>
<keyword evidence="1 2" id="KW-0238">DNA-binding</keyword>
<evidence type="ECO:0000313" key="4">
    <source>
        <dbReference type="EMBL" id="MFC4306973.1"/>
    </source>
</evidence>
<dbReference type="PROSITE" id="PS01081">
    <property type="entry name" value="HTH_TETR_1"/>
    <property type="match status" value="1"/>
</dbReference>
<dbReference type="InterPro" id="IPR009057">
    <property type="entry name" value="Homeodomain-like_sf"/>
</dbReference>
<dbReference type="PANTHER" id="PTHR43479">
    <property type="entry name" value="ACREF/ENVCD OPERON REPRESSOR-RELATED"/>
    <property type="match status" value="1"/>
</dbReference>
<gene>
    <name evidence="4" type="ORF">ACFO1S_26480</name>
</gene>
<name>A0ABV8SHF9_9BACL</name>
<feature type="DNA-binding region" description="H-T-H motif" evidence="2">
    <location>
        <begin position="31"/>
        <end position="50"/>
    </location>
</feature>
<dbReference type="RefSeq" id="WP_204604152.1">
    <property type="nucleotide sequence ID" value="NZ_JBHSED010000070.1"/>
</dbReference>
<dbReference type="Proteomes" id="UP001595755">
    <property type="component" value="Unassembled WGS sequence"/>
</dbReference>
<dbReference type="SUPFAM" id="SSF46689">
    <property type="entry name" value="Homeodomain-like"/>
    <property type="match status" value="1"/>
</dbReference>
<feature type="domain" description="HTH tetR-type" evidence="3">
    <location>
        <begin position="8"/>
        <end position="68"/>
    </location>
</feature>
<keyword evidence="5" id="KW-1185">Reference proteome</keyword>
<sequence>MRTLKEPEERKNEILETAEALFVNQGYEKTTIQHILTQIGIAKGTFYHYFKSKEEVLDAIVARHVEHGVREAERIQAEPGLTVHQKFLSIMLAQKPDTAGKRQLVEQLHDIHNAQMHQKSLTETVLRLTPVLQKVVEQGIREQLFATPYPKESIEFLLVTAVTLFDEGFFKWEPQEMAEKIEAFIHTMELLLGAEKGSFAYVIQLFD</sequence>
<proteinExistence type="predicted"/>
<dbReference type="PROSITE" id="PS50977">
    <property type="entry name" value="HTH_TETR_2"/>
    <property type="match status" value="1"/>
</dbReference>
<comment type="caution">
    <text evidence="4">The sequence shown here is derived from an EMBL/GenBank/DDBJ whole genome shotgun (WGS) entry which is preliminary data.</text>
</comment>